<protein>
    <submittedName>
        <fullName evidence="1">Uncharacterized protein</fullName>
    </submittedName>
</protein>
<dbReference type="STRING" id="1619013.UT41_C0001G0043"/>
<evidence type="ECO:0000313" key="2">
    <source>
        <dbReference type="Proteomes" id="UP000034665"/>
    </source>
</evidence>
<dbReference type="AlphaFoldDB" id="A0A0G0N8I4"/>
<evidence type="ECO:0000313" key="1">
    <source>
        <dbReference type="EMBL" id="KKR12499.1"/>
    </source>
</evidence>
<organism evidence="1 2">
    <name type="scientific">Candidatus Wolfebacteria bacterium GW2011_GWC2_39_22</name>
    <dbReference type="NCBI Taxonomy" id="1619013"/>
    <lineage>
        <taxon>Bacteria</taxon>
        <taxon>Candidatus Wolfeibacteriota</taxon>
    </lineage>
</organism>
<comment type="caution">
    <text evidence="1">The sequence shown here is derived from an EMBL/GenBank/DDBJ whole genome shotgun (WGS) entry which is preliminary data.</text>
</comment>
<dbReference type="EMBL" id="LBWR01000001">
    <property type="protein sequence ID" value="KKR12499.1"/>
    <property type="molecule type" value="Genomic_DNA"/>
</dbReference>
<sequence>MTEVGHFPYEHGNISDKGRWKKIGRSSVFERSFLVREFRASTVLEATPKYFRFVVFDILFQKSITNLFNSTPSTFKKRAKKPLISFLFLLYFSHMLQKANKSMFSFSFYWFTNGPAFCRACS</sequence>
<reference evidence="1 2" key="1">
    <citation type="journal article" date="2015" name="Nature">
        <title>rRNA introns, odd ribosomes, and small enigmatic genomes across a large radiation of phyla.</title>
        <authorList>
            <person name="Brown C.T."/>
            <person name="Hug L.A."/>
            <person name="Thomas B.C."/>
            <person name="Sharon I."/>
            <person name="Castelle C.J."/>
            <person name="Singh A."/>
            <person name="Wilkins M.J."/>
            <person name="Williams K.H."/>
            <person name="Banfield J.F."/>
        </authorList>
    </citation>
    <scope>NUCLEOTIDE SEQUENCE [LARGE SCALE GENOMIC DNA]</scope>
</reference>
<name>A0A0G0N8I4_9BACT</name>
<accession>A0A0G0N8I4</accession>
<proteinExistence type="predicted"/>
<dbReference type="Proteomes" id="UP000034665">
    <property type="component" value="Unassembled WGS sequence"/>
</dbReference>
<gene>
    <name evidence="1" type="ORF">UT41_C0001G0043</name>
</gene>